<protein>
    <recommendedName>
        <fullName evidence="5">LppX_LprAFG lipoprotein</fullName>
    </recommendedName>
</protein>
<reference evidence="4" key="1">
    <citation type="journal article" date="2019" name="Int. J. Syst. Evol. Microbiol.">
        <title>The Global Catalogue of Microorganisms (GCM) 10K type strain sequencing project: providing services to taxonomists for standard genome sequencing and annotation.</title>
        <authorList>
            <consortium name="The Broad Institute Genomics Platform"/>
            <consortium name="The Broad Institute Genome Sequencing Center for Infectious Disease"/>
            <person name="Wu L."/>
            <person name="Ma J."/>
        </authorList>
    </citation>
    <scope>NUCLEOTIDE SEQUENCE [LARGE SCALE GENOMIC DNA]</scope>
    <source>
        <strain evidence="4">JCM 14309</strain>
    </source>
</reference>
<feature type="chain" id="PRO_5045942380" description="LppX_LprAFG lipoprotein" evidence="2">
    <location>
        <begin position="31"/>
        <end position="284"/>
    </location>
</feature>
<evidence type="ECO:0000313" key="3">
    <source>
        <dbReference type="EMBL" id="GAA3068430.1"/>
    </source>
</evidence>
<keyword evidence="4" id="KW-1185">Reference proteome</keyword>
<dbReference type="RefSeq" id="WP_344681187.1">
    <property type="nucleotide sequence ID" value="NZ_BAAAVT010000013.1"/>
</dbReference>
<dbReference type="InterPro" id="IPR046720">
    <property type="entry name" value="DUF6612"/>
</dbReference>
<evidence type="ECO:0000256" key="1">
    <source>
        <dbReference type="SAM" id="MobiDB-lite"/>
    </source>
</evidence>
<feature type="region of interest" description="Disordered" evidence="1">
    <location>
        <begin position="32"/>
        <end position="60"/>
    </location>
</feature>
<evidence type="ECO:0000256" key="2">
    <source>
        <dbReference type="SAM" id="SignalP"/>
    </source>
</evidence>
<dbReference type="Pfam" id="PF20316">
    <property type="entry name" value="DUF6612"/>
    <property type="match status" value="1"/>
</dbReference>
<feature type="signal peptide" evidence="2">
    <location>
        <begin position="1"/>
        <end position="30"/>
    </location>
</feature>
<name>A0ABP6LZ42_9MICC</name>
<proteinExistence type="predicted"/>
<accession>A0ABP6LZ42</accession>
<evidence type="ECO:0000313" key="4">
    <source>
        <dbReference type="Proteomes" id="UP001500236"/>
    </source>
</evidence>
<comment type="caution">
    <text evidence="3">The sequence shown here is derived from an EMBL/GenBank/DDBJ whole genome shotgun (WGS) entry which is preliminary data.</text>
</comment>
<dbReference type="Proteomes" id="UP001500236">
    <property type="component" value="Unassembled WGS sequence"/>
</dbReference>
<sequence>MTSTTFPTRTTSFTAAAGVALLALTGCVSLSPGESQVNSNSSSAEAERANHDQPGASLTHPVEDGEVIAHMLDARETLETLRTEMVMTFELDALWAAQDQRLEMTTEGAEDFSEALISGTVAEDGEVLESFEAYVQDGQAISNTDGAGWEQDLDMEPEESEDDSRYSRVAQGIGELEQLLEVDFDGAYRLSYRGSDREVFDAFEAPFSLTLDGYEPEDTEMTVDVAVDPETFYVEEFSFTLHTKDSAGPISLGMEIGAEYSQFNEIPALEIPEDVLEEAYGSQE</sequence>
<feature type="compositionally biased region" description="Acidic residues" evidence="1">
    <location>
        <begin position="151"/>
        <end position="162"/>
    </location>
</feature>
<feature type="compositionally biased region" description="Low complexity" evidence="1">
    <location>
        <begin position="34"/>
        <end position="44"/>
    </location>
</feature>
<dbReference type="EMBL" id="BAAAVT010000013">
    <property type="protein sequence ID" value="GAA3068430.1"/>
    <property type="molecule type" value="Genomic_DNA"/>
</dbReference>
<feature type="region of interest" description="Disordered" evidence="1">
    <location>
        <begin position="142"/>
        <end position="164"/>
    </location>
</feature>
<keyword evidence="2" id="KW-0732">Signal</keyword>
<evidence type="ECO:0008006" key="5">
    <source>
        <dbReference type="Google" id="ProtNLM"/>
    </source>
</evidence>
<gene>
    <name evidence="3" type="ORF">GCM10010529_21300</name>
</gene>
<organism evidence="3 4">
    <name type="scientific">Nesterenkonia aethiopica</name>
    <dbReference type="NCBI Taxonomy" id="269144"/>
    <lineage>
        <taxon>Bacteria</taxon>
        <taxon>Bacillati</taxon>
        <taxon>Actinomycetota</taxon>
        <taxon>Actinomycetes</taxon>
        <taxon>Micrococcales</taxon>
        <taxon>Micrococcaceae</taxon>
        <taxon>Nesterenkonia</taxon>
    </lineage>
</organism>